<dbReference type="Gene3D" id="3.80.10.10">
    <property type="entry name" value="Ribonuclease Inhibitor"/>
    <property type="match status" value="1"/>
</dbReference>
<reference evidence="2" key="1">
    <citation type="submission" date="2016-09" db="EMBL/GenBank/DDBJ databases">
        <authorList>
            <person name="Jeantristanb JTB J.-T."/>
            <person name="Ricardo R."/>
        </authorList>
    </citation>
    <scope>NUCLEOTIDE SEQUENCE [LARGE SCALE GENOMIC DNA]</scope>
</reference>
<dbReference type="Proteomes" id="UP000198372">
    <property type="component" value="Unassembled WGS sequence"/>
</dbReference>
<organism evidence="1 2">
    <name type="scientific">Microbotryum intermedium</name>
    <dbReference type="NCBI Taxonomy" id="269621"/>
    <lineage>
        <taxon>Eukaryota</taxon>
        <taxon>Fungi</taxon>
        <taxon>Dikarya</taxon>
        <taxon>Basidiomycota</taxon>
        <taxon>Pucciniomycotina</taxon>
        <taxon>Microbotryomycetes</taxon>
        <taxon>Microbotryales</taxon>
        <taxon>Microbotryaceae</taxon>
        <taxon>Microbotryum</taxon>
    </lineage>
</organism>
<accession>A0A238F945</accession>
<evidence type="ECO:0000313" key="2">
    <source>
        <dbReference type="Proteomes" id="UP000198372"/>
    </source>
</evidence>
<gene>
    <name evidence="1" type="ORF">BQ2448_5309</name>
</gene>
<dbReference type="OrthoDB" id="2520703at2759"/>
<dbReference type="InterPro" id="IPR032675">
    <property type="entry name" value="LRR_dom_sf"/>
</dbReference>
<evidence type="ECO:0000313" key="1">
    <source>
        <dbReference type="EMBL" id="SCV67698.1"/>
    </source>
</evidence>
<proteinExistence type="predicted"/>
<sequence length="324" mass="36935">MSPTTIDHLPVELLRTILSMLRYSASRWRAVAQALLMQDIHIDRSVAARRLIKSGMLERHQQGVRSLRLGSIGGCKTWVNYIRIILVEMTQKLHHLELVGLQGIDQDWFKSLRSLRLRTCTFDGTPDSVSGRLPPAADLPNLESLTLEQENDWAFVLPPCQAPKLESLALIHSRAITELVVSNLVFDYHRQLTKLSIEIEFAVCIIEPIIRMVTHCCEHLKELHLELHLHLDESFFRPSPGVLFRTELIQRVVTSVQQSKLQVEALCLTGWAEGTRPCNIDQFMPILYKPSNPTKPAIKVTENHLCIKEYEWTQGKVGCKIQLA</sequence>
<dbReference type="AlphaFoldDB" id="A0A238F945"/>
<keyword evidence="2" id="KW-1185">Reference proteome</keyword>
<protein>
    <submittedName>
        <fullName evidence="1">BQ2448_5309 protein</fullName>
    </submittedName>
</protein>
<dbReference type="SUPFAM" id="SSF52047">
    <property type="entry name" value="RNI-like"/>
    <property type="match status" value="1"/>
</dbReference>
<dbReference type="EMBL" id="FMSP01000002">
    <property type="protein sequence ID" value="SCV67698.1"/>
    <property type="molecule type" value="Genomic_DNA"/>
</dbReference>
<name>A0A238F945_9BASI</name>